<protein>
    <recommendedName>
        <fullName evidence="3">HD/PDEase domain-containing protein</fullName>
    </recommendedName>
</protein>
<gene>
    <name evidence="1" type="ORF">Pflav_019340</name>
</gene>
<keyword evidence="2" id="KW-1185">Reference proteome</keyword>
<reference evidence="1 2" key="1">
    <citation type="submission" date="2020-03" db="EMBL/GenBank/DDBJ databases">
        <title>Whole genome shotgun sequence of Phytohabitans flavus NBRC 107702.</title>
        <authorList>
            <person name="Komaki H."/>
            <person name="Tamura T."/>
        </authorList>
    </citation>
    <scope>NUCLEOTIDE SEQUENCE [LARGE SCALE GENOMIC DNA]</scope>
    <source>
        <strain evidence="1 2">NBRC 107702</strain>
    </source>
</reference>
<dbReference type="Gene3D" id="1.10.3210.10">
    <property type="entry name" value="Hypothetical protein af1432"/>
    <property type="match status" value="1"/>
</dbReference>
<dbReference type="SUPFAM" id="SSF109604">
    <property type="entry name" value="HD-domain/PDEase-like"/>
    <property type="match status" value="1"/>
</dbReference>
<reference evidence="1 2" key="2">
    <citation type="submission" date="2020-03" db="EMBL/GenBank/DDBJ databases">
        <authorList>
            <person name="Ichikawa N."/>
            <person name="Kimura A."/>
            <person name="Kitahashi Y."/>
            <person name="Uohara A."/>
        </authorList>
    </citation>
    <scope>NUCLEOTIDE SEQUENCE [LARGE SCALE GENOMIC DNA]</scope>
    <source>
        <strain evidence="1 2">NBRC 107702</strain>
    </source>
</reference>
<accession>A0A6F8XNW5</accession>
<dbReference type="Proteomes" id="UP000502508">
    <property type="component" value="Chromosome"/>
</dbReference>
<evidence type="ECO:0008006" key="3">
    <source>
        <dbReference type="Google" id="ProtNLM"/>
    </source>
</evidence>
<evidence type="ECO:0000313" key="2">
    <source>
        <dbReference type="Proteomes" id="UP000502508"/>
    </source>
</evidence>
<dbReference type="RefSeq" id="WP_173035367.1">
    <property type="nucleotide sequence ID" value="NZ_AP022870.1"/>
</dbReference>
<dbReference type="KEGG" id="pfla:Pflav_019340"/>
<evidence type="ECO:0000313" key="1">
    <source>
        <dbReference type="EMBL" id="BCB75524.1"/>
    </source>
</evidence>
<dbReference type="EMBL" id="AP022870">
    <property type="protein sequence ID" value="BCB75524.1"/>
    <property type="molecule type" value="Genomic_DNA"/>
</dbReference>
<proteinExistence type="predicted"/>
<organism evidence="1 2">
    <name type="scientific">Phytohabitans flavus</name>
    <dbReference type="NCBI Taxonomy" id="1076124"/>
    <lineage>
        <taxon>Bacteria</taxon>
        <taxon>Bacillati</taxon>
        <taxon>Actinomycetota</taxon>
        <taxon>Actinomycetes</taxon>
        <taxon>Micromonosporales</taxon>
        <taxon>Micromonosporaceae</taxon>
    </lineage>
</organism>
<dbReference type="Pfam" id="PF13328">
    <property type="entry name" value="HD_4"/>
    <property type="match status" value="1"/>
</dbReference>
<sequence>MTVFTPPRSPLVDDALELARRWCAGHTIDGAPALRHAVEVAITLDRYVPGTPAEIIAAALLHDAPELAVDVDLDQVLTDRFGPSTTRVVRALEREHAALGQTPAPPVDAGDVVTLAASTADKIVSLGSVLRRASFAGDRAAYWRARRPFLDLVSYFRAFHTAAHQALPDEMAAALDRLVTDAEQIRATLA</sequence>
<name>A0A6F8XNW5_9ACTN</name>
<dbReference type="AlphaFoldDB" id="A0A6F8XNW5"/>